<dbReference type="InterPro" id="IPR036291">
    <property type="entry name" value="NAD(P)-bd_dom_sf"/>
</dbReference>
<keyword evidence="11" id="KW-1185">Reference proteome</keyword>
<feature type="transmembrane region" description="Helical" evidence="7">
    <location>
        <begin position="118"/>
        <end position="137"/>
    </location>
</feature>
<feature type="transmembrane region" description="Helical" evidence="7">
    <location>
        <begin position="271"/>
        <end position="289"/>
    </location>
</feature>
<protein>
    <submittedName>
        <fullName evidence="10">Cation:proton antiporter</fullName>
    </submittedName>
</protein>
<gene>
    <name evidence="10" type="ORF">QEH52_06895</name>
</gene>
<evidence type="ECO:0000256" key="4">
    <source>
        <dbReference type="ARBA" id="ARBA00022692"/>
    </source>
</evidence>
<evidence type="ECO:0000259" key="8">
    <source>
        <dbReference type="Pfam" id="PF00999"/>
    </source>
</evidence>
<feature type="transmembrane region" description="Helical" evidence="7">
    <location>
        <begin position="149"/>
        <end position="168"/>
    </location>
</feature>
<feature type="transmembrane region" description="Helical" evidence="7">
    <location>
        <begin position="246"/>
        <end position="264"/>
    </location>
</feature>
<accession>A0ABU1AT53</accession>
<comment type="caution">
    <text evidence="10">The sequence shown here is derived from an EMBL/GenBank/DDBJ whole genome shotgun (WGS) entry which is preliminary data.</text>
</comment>
<dbReference type="InterPro" id="IPR003148">
    <property type="entry name" value="RCK_N"/>
</dbReference>
<dbReference type="Proteomes" id="UP001225316">
    <property type="component" value="Unassembled WGS sequence"/>
</dbReference>
<comment type="subcellular location">
    <subcellularLocation>
        <location evidence="1">Membrane</location>
        <topology evidence="1">Multi-pass membrane protein</topology>
    </subcellularLocation>
</comment>
<feature type="domain" description="RCK N-terminal" evidence="9">
    <location>
        <begin position="415"/>
        <end position="498"/>
    </location>
</feature>
<dbReference type="PANTHER" id="PTHR42751:SF6">
    <property type="entry name" value="CONSERVED INTEGRAL MEMBRANE TRANSPORT PROTEIN-RELATED"/>
    <property type="match status" value="1"/>
</dbReference>
<dbReference type="InterPro" id="IPR038770">
    <property type="entry name" value="Na+/solute_symporter_sf"/>
</dbReference>
<evidence type="ECO:0000256" key="2">
    <source>
        <dbReference type="ARBA" id="ARBA00005551"/>
    </source>
</evidence>
<evidence type="ECO:0000313" key="11">
    <source>
        <dbReference type="Proteomes" id="UP001225316"/>
    </source>
</evidence>
<name>A0ABU1AT53_9BACT</name>
<organism evidence="10 11">
    <name type="scientific">Thalassobacterium maritimum</name>
    <dbReference type="NCBI Taxonomy" id="3041265"/>
    <lineage>
        <taxon>Bacteria</taxon>
        <taxon>Pseudomonadati</taxon>
        <taxon>Verrucomicrobiota</taxon>
        <taxon>Opitutia</taxon>
        <taxon>Puniceicoccales</taxon>
        <taxon>Coraliomargaritaceae</taxon>
        <taxon>Thalassobacterium</taxon>
    </lineage>
</organism>
<feature type="transmembrane region" description="Helical" evidence="7">
    <location>
        <begin position="220"/>
        <end position="240"/>
    </location>
</feature>
<feature type="transmembrane region" description="Helical" evidence="7">
    <location>
        <begin position="88"/>
        <end position="112"/>
    </location>
</feature>
<feature type="transmembrane region" description="Helical" evidence="7">
    <location>
        <begin position="358"/>
        <end position="380"/>
    </location>
</feature>
<evidence type="ECO:0000256" key="3">
    <source>
        <dbReference type="ARBA" id="ARBA00022448"/>
    </source>
</evidence>
<feature type="transmembrane region" description="Helical" evidence="7">
    <location>
        <begin position="59"/>
        <end position="76"/>
    </location>
</feature>
<comment type="similarity">
    <text evidence="2">Belongs to the monovalent cation:proton antiporter 2 (CPA2) transporter (TC 2.A.37) family.</text>
</comment>
<dbReference type="RefSeq" id="WP_308949364.1">
    <property type="nucleotide sequence ID" value="NZ_JARXHW010000011.1"/>
</dbReference>
<dbReference type="InterPro" id="IPR006153">
    <property type="entry name" value="Cation/H_exchanger_TM"/>
</dbReference>
<feature type="domain" description="Cation/H+ exchanger transmembrane" evidence="8">
    <location>
        <begin position="17"/>
        <end position="373"/>
    </location>
</feature>
<keyword evidence="4 7" id="KW-0812">Transmembrane</keyword>
<evidence type="ECO:0000256" key="6">
    <source>
        <dbReference type="ARBA" id="ARBA00023136"/>
    </source>
</evidence>
<sequence>MHASELTLLLNLGFIVITAAVFAFLGKLVKMPSIVAYILAGMVLGPGLGIVQLDHSLELISELGIALLLFLVGLELSLQKIKDLGRVALILGGLQVVFTASGGFLISLLMGFGLMEAVFLAATVTFSSTVVVIKLLDQKGATGRLFGRIAISLFLAQDIVVIIGLTILSGLGSGESIELLELAKGLGVAFGGMIVLLLATLLASRYVLPKPFAWASRSPDTVFIWALCWCFLVVLLAHQFHLSVEIGAFLAGIAIAQLPIHEDLHRRLHPLMTFFVAVFLVTLGVKMDLSVLGEIWGYALGLSAFVIVAKPLIVFLILSRLRYSEYTAFQTAIASGQVSEFAFILLGLGAGAGLIEGVVVSLGGLVGILTIAISSYLIIYSEPLYTVTKRLHLLHFLGAKQAPDVDELHSHVGHVIVVGMNALGREVVKKLSDRGETVLAIDTDPRKLEGLGAALTLIGNVEYESVVEEIGLRHARLVVSALQIEDTNHLLAYRCRSADVPCAIHAFDISVVDDLLELDTNYMFMPAVDGVREQVALFEQVNGRARGEEVHST</sequence>
<reference evidence="10 11" key="1">
    <citation type="submission" date="2023-04" db="EMBL/GenBank/DDBJ databases">
        <title>A novel bacteria isolated from coastal sediment.</title>
        <authorList>
            <person name="Liu X.-J."/>
            <person name="Du Z.-J."/>
        </authorList>
    </citation>
    <scope>NUCLEOTIDE SEQUENCE [LARGE SCALE GENOMIC DNA]</scope>
    <source>
        <strain evidence="10 11">SDUM461003</strain>
    </source>
</reference>
<dbReference type="Pfam" id="PF02254">
    <property type="entry name" value="TrkA_N"/>
    <property type="match status" value="1"/>
</dbReference>
<evidence type="ECO:0000313" key="10">
    <source>
        <dbReference type="EMBL" id="MDQ8207228.1"/>
    </source>
</evidence>
<evidence type="ECO:0000256" key="7">
    <source>
        <dbReference type="SAM" id="Phobius"/>
    </source>
</evidence>
<feature type="transmembrane region" description="Helical" evidence="7">
    <location>
        <begin position="331"/>
        <end position="352"/>
    </location>
</feature>
<feature type="transmembrane region" description="Helical" evidence="7">
    <location>
        <begin position="6"/>
        <end position="25"/>
    </location>
</feature>
<dbReference type="Gene3D" id="3.40.50.720">
    <property type="entry name" value="NAD(P)-binding Rossmann-like Domain"/>
    <property type="match status" value="1"/>
</dbReference>
<feature type="transmembrane region" description="Helical" evidence="7">
    <location>
        <begin position="34"/>
        <end position="53"/>
    </location>
</feature>
<dbReference type="Gene3D" id="1.20.1530.20">
    <property type="match status" value="1"/>
</dbReference>
<feature type="transmembrane region" description="Helical" evidence="7">
    <location>
        <begin position="188"/>
        <end position="208"/>
    </location>
</feature>
<keyword evidence="5 7" id="KW-1133">Transmembrane helix</keyword>
<evidence type="ECO:0000259" key="9">
    <source>
        <dbReference type="Pfam" id="PF02254"/>
    </source>
</evidence>
<dbReference type="Pfam" id="PF00999">
    <property type="entry name" value="Na_H_Exchanger"/>
    <property type="match status" value="1"/>
</dbReference>
<keyword evidence="6 7" id="KW-0472">Membrane</keyword>
<evidence type="ECO:0000256" key="5">
    <source>
        <dbReference type="ARBA" id="ARBA00022989"/>
    </source>
</evidence>
<evidence type="ECO:0000256" key="1">
    <source>
        <dbReference type="ARBA" id="ARBA00004141"/>
    </source>
</evidence>
<keyword evidence="3" id="KW-0813">Transport</keyword>
<dbReference type="EMBL" id="JARXHW010000011">
    <property type="protein sequence ID" value="MDQ8207228.1"/>
    <property type="molecule type" value="Genomic_DNA"/>
</dbReference>
<dbReference type="SUPFAM" id="SSF51735">
    <property type="entry name" value="NAD(P)-binding Rossmann-fold domains"/>
    <property type="match status" value="1"/>
</dbReference>
<proteinExistence type="inferred from homology"/>
<feature type="transmembrane region" description="Helical" evidence="7">
    <location>
        <begin position="295"/>
        <end position="319"/>
    </location>
</feature>
<dbReference type="PANTHER" id="PTHR42751">
    <property type="entry name" value="SODIUM/HYDROGEN EXCHANGER FAMILY/TRKA DOMAIN PROTEIN"/>
    <property type="match status" value="1"/>
</dbReference>